<dbReference type="Proteomes" id="UP000501726">
    <property type="component" value="Chromosome"/>
</dbReference>
<dbReference type="RefSeq" id="WP_243830923.1">
    <property type="nucleotide sequence ID" value="NZ_AP021889.1"/>
</dbReference>
<gene>
    <name evidence="2" type="ORF">THMIRHAS_10290</name>
</gene>
<accession>A0A6F8PU79</accession>
<feature type="region of interest" description="Disordered" evidence="1">
    <location>
        <begin position="24"/>
        <end position="51"/>
    </location>
</feature>
<dbReference type="EMBL" id="AP021889">
    <property type="protein sequence ID" value="BBP45656.1"/>
    <property type="molecule type" value="Genomic_DNA"/>
</dbReference>
<evidence type="ECO:0000256" key="1">
    <source>
        <dbReference type="SAM" id="MobiDB-lite"/>
    </source>
</evidence>
<keyword evidence="3" id="KW-1185">Reference proteome</keyword>
<protein>
    <submittedName>
        <fullName evidence="2">Uncharacterized protein</fullName>
    </submittedName>
</protein>
<evidence type="ECO:0000313" key="3">
    <source>
        <dbReference type="Proteomes" id="UP000501726"/>
    </source>
</evidence>
<organism evidence="2 3">
    <name type="scientific">Thiosulfatimonas sediminis</name>
    <dbReference type="NCBI Taxonomy" id="2675054"/>
    <lineage>
        <taxon>Bacteria</taxon>
        <taxon>Pseudomonadati</taxon>
        <taxon>Pseudomonadota</taxon>
        <taxon>Gammaproteobacteria</taxon>
        <taxon>Thiotrichales</taxon>
        <taxon>Piscirickettsiaceae</taxon>
        <taxon>Thiosulfatimonas</taxon>
    </lineage>
</organism>
<dbReference type="AlphaFoldDB" id="A0A6F8PU79"/>
<name>A0A6F8PU79_9GAMM</name>
<evidence type="ECO:0000313" key="2">
    <source>
        <dbReference type="EMBL" id="BBP45656.1"/>
    </source>
</evidence>
<dbReference type="KEGG" id="tse:THMIRHAS_10290"/>
<proteinExistence type="predicted"/>
<reference evidence="3" key="1">
    <citation type="submission" date="2019-11" db="EMBL/GenBank/DDBJ databases">
        <title>Isolation and characterization of two novel species in the genus Thiomicrorhabdus.</title>
        <authorList>
            <person name="Mochizuki J."/>
            <person name="Kojima H."/>
            <person name="Fukui M."/>
        </authorList>
    </citation>
    <scope>NUCLEOTIDE SEQUENCE [LARGE SCALE GENOMIC DNA]</scope>
    <source>
        <strain evidence="3">aks77</strain>
    </source>
</reference>
<sequence>MAQRSTSLPPAQLAKPLAANIQPHEAIYQEQNESAAIGQKQEREDEWMTLA</sequence>